<accession>A0A8J5XK91</accession>
<dbReference type="SMART" id="SM00146">
    <property type="entry name" value="PI3Kc"/>
    <property type="match status" value="1"/>
</dbReference>
<feature type="compositionally biased region" description="Low complexity" evidence="5">
    <location>
        <begin position="11"/>
        <end position="28"/>
    </location>
</feature>
<evidence type="ECO:0000313" key="8">
    <source>
        <dbReference type="Proteomes" id="UP000751190"/>
    </source>
</evidence>
<dbReference type="InterPro" id="IPR011009">
    <property type="entry name" value="Kinase-like_dom_sf"/>
</dbReference>
<dbReference type="PANTHER" id="PTHR10048">
    <property type="entry name" value="PHOSPHATIDYLINOSITOL KINASE"/>
    <property type="match status" value="1"/>
</dbReference>
<dbReference type="EMBL" id="JAGTXO010000034">
    <property type="protein sequence ID" value="KAG8460240.1"/>
    <property type="molecule type" value="Genomic_DNA"/>
</dbReference>
<comment type="catalytic activity">
    <reaction evidence="1">
        <text>a 1,2-diacyl-sn-glycero-3-phospho-(1D-myo-inositol) + ATP = a 1,2-diacyl-sn-glycero-3-phospho-(1D-myo-inositol 4-phosphate) + ADP + H(+)</text>
        <dbReference type="Rhea" id="RHEA:19877"/>
        <dbReference type="ChEBI" id="CHEBI:15378"/>
        <dbReference type="ChEBI" id="CHEBI:30616"/>
        <dbReference type="ChEBI" id="CHEBI:57880"/>
        <dbReference type="ChEBI" id="CHEBI:58178"/>
        <dbReference type="ChEBI" id="CHEBI:456216"/>
        <dbReference type="EC" id="2.7.1.67"/>
    </reaction>
</comment>
<dbReference type="InterPro" id="IPR015433">
    <property type="entry name" value="PI3/4_kinase"/>
</dbReference>
<dbReference type="Pfam" id="PF00454">
    <property type="entry name" value="PI3_PI4_kinase"/>
    <property type="match status" value="1"/>
</dbReference>
<dbReference type="Proteomes" id="UP000751190">
    <property type="component" value="Unassembled WGS sequence"/>
</dbReference>
<feature type="compositionally biased region" description="Gly residues" evidence="5">
    <location>
        <begin position="250"/>
        <end position="267"/>
    </location>
</feature>
<feature type="domain" description="PI3K/PI4K catalytic" evidence="6">
    <location>
        <begin position="824"/>
        <end position="1095"/>
    </location>
</feature>
<dbReference type="OrthoDB" id="10264149at2759"/>
<dbReference type="InterPro" id="IPR018936">
    <property type="entry name" value="PI3/4_kinase_CS"/>
</dbReference>
<protein>
    <recommendedName>
        <fullName evidence="2">1-phosphatidylinositol 4-kinase</fullName>
        <ecNumber evidence="2">2.7.1.67</ecNumber>
    </recommendedName>
</protein>
<reference evidence="7" key="1">
    <citation type="submission" date="2021-05" db="EMBL/GenBank/DDBJ databases">
        <title>The genome of the haptophyte Pavlova lutheri (Diacronema luteri, Pavlovales) - a model for lipid biosynthesis in eukaryotic algae.</title>
        <authorList>
            <person name="Hulatt C.J."/>
            <person name="Posewitz M.C."/>
        </authorList>
    </citation>
    <scope>NUCLEOTIDE SEQUENCE</scope>
    <source>
        <strain evidence="7">NIVA-4/92</strain>
    </source>
</reference>
<dbReference type="Gene3D" id="1.10.1070.11">
    <property type="entry name" value="Phosphatidylinositol 3-/4-kinase, catalytic domain"/>
    <property type="match status" value="1"/>
</dbReference>
<dbReference type="AlphaFoldDB" id="A0A8J5XK91"/>
<dbReference type="GO" id="GO:0016020">
    <property type="term" value="C:membrane"/>
    <property type="evidence" value="ECO:0007669"/>
    <property type="project" value="TreeGrafter"/>
</dbReference>
<feature type="region of interest" description="Disordered" evidence="5">
    <location>
        <begin position="1"/>
        <end position="41"/>
    </location>
</feature>
<evidence type="ECO:0000256" key="2">
    <source>
        <dbReference type="ARBA" id="ARBA00012169"/>
    </source>
</evidence>
<dbReference type="GO" id="GO:0004430">
    <property type="term" value="F:1-phosphatidylinositol 4-kinase activity"/>
    <property type="evidence" value="ECO:0007669"/>
    <property type="project" value="UniProtKB-EC"/>
</dbReference>
<comment type="caution">
    <text evidence="7">The sequence shown here is derived from an EMBL/GenBank/DDBJ whole genome shotgun (WGS) entry which is preliminary data.</text>
</comment>
<feature type="region of interest" description="Disordered" evidence="5">
    <location>
        <begin position="470"/>
        <end position="491"/>
    </location>
</feature>
<sequence>MGRIDDERPGEPAAAGAPTPGPNGKTAANTRPKLGDRKVSHGTAVSLDLQVILRRDGSRRDEHDSGHVTTLMHWMRAQQLALSHSVSEHVNRSTAQASGVLERLSRGAAALQLEQAAQLRRVGDWLQAQSDEAAQSWHRTVVRLNALASRHDQSSVLLTFLVLRALNDDEPNCEDAVAYLQALQAHDPDAVVEMMPQLADSLMYFHERHGGVIPPHALARAHRAVSSASAAHDDDDDGDDGTLRRSPAGAGDGRGQVTAAGGGGGGTVPSPAPVDAAGAAGAAGAGAAATCAAAVVAHADADVASIAAVGVGGGGEVSAPYPHALEAWLLTQCNRSRHFKLRWLWCLQSTGGAAAEPLIASVQSLSIFQCGLPEQNFIDALLELSRRLVGVPREHRQAMLQRALGAVNEQLADTLWVPTCALAARHHRVVRMLPNESIVLSTKARVPYLLICETLPVDESWDAAPGSLTELGRQVSSTPPTAATSGAPGGGGGALAGGGGLGGAHAAPAGLAAPATAQGGARPPFANAIAPVAGAGAGSDADGVAAGGADAEASRAHGSGGYGDGYGGGYGGYGGSLYAGLDWSAEAVAGGGGGVAAAASLSASLGGPLSPRGWRPVRAGAGAAGADGADGGAGGDSAGLVRSNTLTKLIQAQLPSAWWGAASTPRAPSATAAKVKVDDIVAPSKPPAVGGAAATAGPAPVAAAAAIAIGERGGAAGEPAWRGGGGGGGAAAPRTPPPTPILGIVHTTRPAGTPPAVPTGGSSGAILAHDDLDASFAVTCAPHVTPTAAGTAAAAAAVAGPAVGVTSEGSDASRAANRLRIFGEGWAEREKRVAAMSPYGNLRGWSLLPVIVKANDDLRQEQFAVQLIGVIQKCYDDAGLPLQLRTCTIVATAHDGGLVQVVTGAISLDSVKKRLGGGTLSDVFRLVYGPPSSKTHQRALTLFTESCAAWAVVAFLLQIKDRHNGNILLHADGYIVHIDFGFLISNSPGGNIGFESAPFKLTHEYVELMGGVKSANFRRFRNLFVQGYLAARRRDAKILQLLEMTRTGVGRYLPCFMGGEAAVEAMRQRFKPSLTRREAAHYAATLVESAIGHWRTTCYDSYQRCVQGIRA</sequence>
<name>A0A8J5XK91_DIALT</name>
<dbReference type="EC" id="2.7.1.67" evidence="2"/>
<dbReference type="PROSITE" id="PS00916">
    <property type="entry name" value="PI3_4_KINASE_2"/>
    <property type="match status" value="1"/>
</dbReference>
<evidence type="ECO:0000259" key="6">
    <source>
        <dbReference type="PROSITE" id="PS50290"/>
    </source>
</evidence>
<evidence type="ECO:0000256" key="4">
    <source>
        <dbReference type="ARBA" id="ARBA00022777"/>
    </source>
</evidence>
<keyword evidence="8" id="KW-1185">Reference proteome</keyword>
<dbReference type="FunFam" id="1.10.1070.11:FF:000016">
    <property type="entry name" value="PIK1p Phosphatidylinositol 4-kinase"/>
    <property type="match status" value="1"/>
</dbReference>
<keyword evidence="3" id="KW-0808">Transferase</keyword>
<dbReference type="GO" id="GO:0048015">
    <property type="term" value="P:phosphatidylinositol-mediated signaling"/>
    <property type="evidence" value="ECO:0007669"/>
    <property type="project" value="TreeGrafter"/>
</dbReference>
<feature type="region of interest" description="Disordered" evidence="5">
    <location>
        <begin position="223"/>
        <end position="269"/>
    </location>
</feature>
<dbReference type="InterPro" id="IPR000403">
    <property type="entry name" value="PI3/4_kinase_cat_dom"/>
</dbReference>
<dbReference type="Gene3D" id="3.30.1010.10">
    <property type="entry name" value="Phosphatidylinositol 3-kinase Catalytic Subunit, Chain A, domain 4"/>
    <property type="match status" value="1"/>
</dbReference>
<proteinExistence type="predicted"/>
<dbReference type="PROSITE" id="PS50290">
    <property type="entry name" value="PI3_4_KINASE_3"/>
    <property type="match status" value="1"/>
</dbReference>
<evidence type="ECO:0000256" key="5">
    <source>
        <dbReference type="SAM" id="MobiDB-lite"/>
    </source>
</evidence>
<dbReference type="InterPro" id="IPR036940">
    <property type="entry name" value="PI3/4_kinase_cat_sf"/>
</dbReference>
<gene>
    <name evidence="7" type="ORF">KFE25_004488</name>
</gene>
<keyword evidence="4" id="KW-0418">Kinase</keyword>
<feature type="compositionally biased region" description="Basic and acidic residues" evidence="5">
    <location>
        <begin position="1"/>
        <end position="10"/>
    </location>
</feature>
<dbReference type="SUPFAM" id="SSF56112">
    <property type="entry name" value="Protein kinase-like (PK-like)"/>
    <property type="match status" value="1"/>
</dbReference>
<dbReference type="PROSITE" id="PS00915">
    <property type="entry name" value="PI3_4_KINASE_1"/>
    <property type="match status" value="1"/>
</dbReference>
<evidence type="ECO:0000256" key="1">
    <source>
        <dbReference type="ARBA" id="ARBA00001686"/>
    </source>
</evidence>
<evidence type="ECO:0000313" key="7">
    <source>
        <dbReference type="EMBL" id="KAG8460240.1"/>
    </source>
</evidence>
<dbReference type="PANTHER" id="PTHR10048:SF22">
    <property type="entry name" value="PHOSPHATIDYLINOSITOL 4-KINASE BETA"/>
    <property type="match status" value="1"/>
</dbReference>
<evidence type="ECO:0000256" key="3">
    <source>
        <dbReference type="ARBA" id="ARBA00022679"/>
    </source>
</evidence>
<dbReference type="GO" id="GO:0046854">
    <property type="term" value="P:phosphatidylinositol phosphate biosynthetic process"/>
    <property type="evidence" value="ECO:0007669"/>
    <property type="project" value="InterPro"/>
</dbReference>
<organism evidence="7 8">
    <name type="scientific">Diacronema lutheri</name>
    <name type="common">Unicellular marine alga</name>
    <name type="synonym">Monochrysis lutheri</name>
    <dbReference type="NCBI Taxonomy" id="2081491"/>
    <lineage>
        <taxon>Eukaryota</taxon>
        <taxon>Haptista</taxon>
        <taxon>Haptophyta</taxon>
        <taxon>Pavlovophyceae</taxon>
        <taxon>Pavlovales</taxon>
        <taxon>Pavlovaceae</taxon>
        <taxon>Diacronema</taxon>
    </lineage>
</organism>
<dbReference type="GO" id="GO:0005737">
    <property type="term" value="C:cytoplasm"/>
    <property type="evidence" value="ECO:0007669"/>
    <property type="project" value="TreeGrafter"/>
</dbReference>